<dbReference type="OrthoDB" id="6604172at2759"/>
<comment type="caution">
    <text evidence="1">The sequence shown here is derived from an EMBL/GenBank/DDBJ whole genome shotgun (WGS) entry which is preliminary data.</text>
</comment>
<proteinExistence type="predicted"/>
<dbReference type="Proteomes" id="UP000478052">
    <property type="component" value="Unassembled WGS sequence"/>
</dbReference>
<sequence>MVTIKLEEAFKLIPLFTLENDIYPFINACDMAVNLVEDKFALTLVKCITTRLCGRASEIIKYKNVTKWINIKNTTTSSNLQIRLNSIKYEMINEDVNDYYHRVEKLYYRLCTAYTINKEEIVAKVIHETLKEQTLVIFIKGLIGPIKTIVKTRNPKTLEVAKQLAKVEEVEFNSDRDNYRYRNDFSNNRDNYNFSLYFQSDNIPITKRLIKYRTPSRIYFNNQGDGLLQREDNVFSELKIGILSSKILKPGQIAVPKHFA</sequence>
<keyword evidence="2" id="KW-1185">Reference proteome</keyword>
<evidence type="ECO:0000313" key="1">
    <source>
        <dbReference type="EMBL" id="KAF0750959.1"/>
    </source>
</evidence>
<evidence type="ECO:0000313" key="2">
    <source>
        <dbReference type="Proteomes" id="UP000478052"/>
    </source>
</evidence>
<dbReference type="EMBL" id="VUJU01005530">
    <property type="protein sequence ID" value="KAF0750959.1"/>
    <property type="molecule type" value="Genomic_DNA"/>
</dbReference>
<organism evidence="1 2">
    <name type="scientific">Aphis craccivora</name>
    <name type="common">Cowpea aphid</name>
    <dbReference type="NCBI Taxonomy" id="307492"/>
    <lineage>
        <taxon>Eukaryota</taxon>
        <taxon>Metazoa</taxon>
        <taxon>Ecdysozoa</taxon>
        <taxon>Arthropoda</taxon>
        <taxon>Hexapoda</taxon>
        <taxon>Insecta</taxon>
        <taxon>Pterygota</taxon>
        <taxon>Neoptera</taxon>
        <taxon>Paraneoptera</taxon>
        <taxon>Hemiptera</taxon>
        <taxon>Sternorrhyncha</taxon>
        <taxon>Aphidomorpha</taxon>
        <taxon>Aphidoidea</taxon>
        <taxon>Aphididae</taxon>
        <taxon>Aphidini</taxon>
        <taxon>Aphis</taxon>
        <taxon>Aphis</taxon>
    </lineage>
</organism>
<reference evidence="1 2" key="1">
    <citation type="submission" date="2019-08" db="EMBL/GenBank/DDBJ databases">
        <title>Whole genome of Aphis craccivora.</title>
        <authorList>
            <person name="Voronova N.V."/>
            <person name="Shulinski R.S."/>
            <person name="Bandarenka Y.V."/>
            <person name="Zhorov D.G."/>
            <person name="Warner D."/>
        </authorList>
    </citation>
    <scope>NUCLEOTIDE SEQUENCE [LARGE SCALE GENOMIC DNA]</scope>
    <source>
        <strain evidence="1">180601</strain>
        <tissue evidence="1">Whole Body</tissue>
    </source>
</reference>
<name>A0A6G0Y8G2_APHCR</name>
<protein>
    <submittedName>
        <fullName evidence="1">Myb-like protein D</fullName>
    </submittedName>
</protein>
<gene>
    <name evidence="1" type="ORF">FWK35_00020622</name>
</gene>
<accession>A0A6G0Y8G2</accession>
<dbReference type="AlphaFoldDB" id="A0A6G0Y8G2"/>